<dbReference type="Proteomes" id="UP001164963">
    <property type="component" value="Chromosome"/>
</dbReference>
<gene>
    <name evidence="1" type="ORF">NEH16_00655</name>
</gene>
<sequence length="164" mass="17769">MSHEICALVVAGQVDASKAHSVGLRAVLVHEGVSVFPINHYFSAYWAAKRGNSALLDLPEGLSLVFPTEAVLRDLVCEVTVTDRRRFAIIETNYFGGVGDQGAVAFDGEERLTPERASINQALAALGVRATGTMDEFEVIGLTGFRHNPEYLDAYVELCEELGV</sequence>
<reference evidence="1" key="1">
    <citation type="journal article" date="2022" name="Front. Microbiol.">
        <title>Mirubactin C rescues the lethal effect of cell wall biosynthesis mutations in Bacillus subtilis.</title>
        <authorList>
            <person name="Kepplinger B."/>
            <person name="Wen X."/>
            <person name="Tyler A.R."/>
            <person name="Kim B.Y."/>
            <person name="Brown J."/>
            <person name="Banks P."/>
            <person name="Dashti Y."/>
            <person name="Mackenzie E.S."/>
            <person name="Wills C."/>
            <person name="Kawai Y."/>
            <person name="Waldron K.J."/>
            <person name="Allenby N.E.E."/>
            <person name="Wu L.J."/>
            <person name="Hall M.J."/>
            <person name="Errington J."/>
        </authorList>
    </citation>
    <scope>NUCLEOTIDE SEQUENCE</scope>
    <source>
        <strain evidence="1">MDA8-470</strain>
    </source>
</reference>
<dbReference type="RefSeq" id="WP_265538447.1">
    <property type="nucleotide sequence ID" value="NZ_CP098740.1"/>
</dbReference>
<proteinExistence type="predicted"/>
<accession>A0ABY6PKM9</accession>
<dbReference type="EMBL" id="CP098740">
    <property type="protein sequence ID" value="UZK52817.1"/>
    <property type="molecule type" value="Genomic_DNA"/>
</dbReference>
<keyword evidence="2" id="KW-1185">Reference proteome</keyword>
<evidence type="ECO:0000313" key="1">
    <source>
        <dbReference type="EMBL" id="UZK52817.1"/>
    </source>
</evidence>
<organism evidence="1 2">
    <name type="scientific">Streptomyces drozdowiczii</name>
    <dbReference type="NCBI Taxonomy" id="202862"/>
    <lineage>
        <taxon>Bacteria</taxon>
        <taxon>Bacillati</taxon>
        <taxon>Actinomycetota</taxon>
        <taxon>Actinomycetes</taxon>
        <taxon>Kitasatosporales</taxon>
        <taxon>Streptomycetaceae</taxon>
        <taxon>Streptomyces</taxon>
    </lineage>
</organism>
<evidence type="ECO:0000313" key="2">
    <source>
        <dbReference type="Proteomes" id="UP001164963"/>
    </source>
</evidence>
<name>A0ABY6PKM9_9ACTN</name>
<protein>
    <submittedName>
        <fullName evidence="1">Uncharacterized protein</fullName>
    </submittedName>
</protein>